<comment type="caution">
    <text evidence="3">The sequence shown here is derived from an EMBL/GenBank/DDBJ whole genome shotgun (WGS) entry which is preliminary data.</text>
</comment>
<proteinExistence type="predicted"/>
<sequence>MGSKNLNCRPHHSHSSSRFLATKSSTIIVLSFFLTSLIYLYASLKQYSSTWEPPFLISENVKTGPASNRFNGDLRQANFAWNKLCLGPTKEKLKLAVFSKGWPIGDSPGGMERHASTLYYFLAARGHEIHVFTVPSDRKSHEDIHENNLHVYFAANDHGTLNCTKAFRIYSLERIAKDFDYVHTESVSLPHWRAKTVSRVAATWHGIWYEIMHSHLFQKLVLVRNNSGPGTELQEAMPRLIDEINSFLPTQSIFVLVIVQLRYLLTSIK</sequence>
<name>A0AAV3P8F2_LITER</name>
<protein>
    <submittedName>
        <fullName evidence="3">Glycosyltransferase</fullName>
    </submittedName>
</protein>
<accession>A0AAV3P8F2</accession>
<organism evidence="3 4">
    <name type="scientific">Lithospermum erythrorhizon</name>
    <name type="common">Purple gromwell</name>
    <name type="synonym">Lithospermum officinale var. erythrorhizon</name>
    <dbReference type="NCBI Taxonomy" id="34254"/>
    <lineage>
        <taxon>Eukaryota</taxon>
        <taxon>Viridiplantae</taxon>
        <taxon>Streptophyta</taxon>
        <taxon>Embryophyta</taxon>
        <taxon>Tracheophyta</taxon>
        <taxon>Spermatophyta</taxon>
        <taxon>Magnoliopsida</taxon>
        <taxon>eudicotyledons</taxon>
        <taxon>Gunneridae</taxon>
        <taxon>Pentapetalae</taxon>
        <taxon>asterids</taxon>
        <taxon>lamiids</taxon>
        <taxon>Boraginales</taxon>
        <taxon>Boraginaceae</taxon>
        <taxon>Boraginoideae</taxon>
        <taxon>Lithospermeae</taxon>
        <taxon>Lithospermum</taxon>
    </lineage>
</organism>
<keyword evidence="1" id="KW-1133">Transmembrane helix</keyword>
<dbReference type="EMBL" id="BAABME010016575">
    <property type="protein sequence ID" value="GAA0146540.1"/>
    <property type="molecule type" value="Genomic_DNA"/>
</dbReference>
<dbReference type="Pfam" id="PF13439">
    <property type="entry name" value="Glyco_transf_4"/>
    <property type="match status" value="1"/>
</dbReference>
<keyword evidence="4" id="KW-1185">Reference proteome</keyword>
<evidence type="ECO:0000259" key="2">
    <source>
        <dbReference type="Pfam" id="PF13439"/>
    </source>
</evidence>
<dbReference type="PANTHER" id="PTHR46686:SF2">
    <property type="entry name" value="GLYCOSYLTRANSFERASE"/>
    <property type="match status" value="1"/>
</dbReference>
<reference evidence="3 4" key="1">
    <citation type="submission" date="2024-01" db="EMBL/GenBank/DDBJ databases">
        <title>The complete chloroplast genome sequence of Lithospermum erythrorhizon: insights into the phylogenetic relationship among Boraginaceae species and the maternal lineages of purple gromwells.</title>
        <authorList>
            <person name="Okada T."/>
            <person name="Watanabe K."/>
        </authorList>
    </citation>
    <scope>NUCLEOTIDE SEQUENCE [LARGE SCALE GENOMIC DNA]</scope>
</reference>
<dbReference type="AlphaFoldDB" id="A0AAV3P8F2"/>
<keyword evidence="1" id="KW-0472">Membrane</keyword>
<feature type="domain" description="Glycosyltransferase subfamily 4-like N-terminal" evidence="2">
    <location>
        <begin position="108"/>
        <end position="211"/>
    </location>
</feature>
<evidence type="ECO:0000313" key="4">
    <source>
        <dbReference type="Proteomes" id="UP001454036"/>
    </source>
</evidence>
<dbReference type="InterPro" id="IPR028098">
    <property type="entry name" value="Glyco_trans_4-like_N"/>
</dbReference>
<gene>
    <name evidence="3" type="ORF">LIER_36337</name>
</gene>
<feature type="transmembrane region" description="Helical" evidence="1">
    <location>
        <begin position="20"/>
        <end position="42"/>
    </location>
</feature>
<dbReference type="Proteomes" id="UP001454036">
    <property type="component" value="Unassembled WGS sequence"/>
</dbReference>
<dbReference type="Gene3D" id="3.40.50.2000">
    <property type="entry name" value="Glycogen Phosphorylase B"/>
    <property type="match status" value="1"/>
</dbReference>
<dbReference type="SUPFAM" id="SSF53756">
    <property type="entry name" value="UDP-Glycosyltransferase/glycogen phosphorylase"/>
    <property type="match status" value="1"/>
</dbReference>
<evidence type="ECO:0000313" key="3">
    <source>
        <dbReference type="EMBL" id="GAA0146540.1"/>
    </source>
</evidence>
<evidence type="ECO:0000256" key="1">
    <source>
        <dbReference type="SAM" id="Phobius"/>
    </source>
</evidence>
<dbReference type="PANTHER" id="PTHR46686">
    <property type="entry name" value="GLYCOSYLTRANSFERASE"/>
    <property type="match status" value="1"/>
</dbReference>
<keyword evidence="1" id="KW-0812">Transmembrane</keyword>